<reference evidence="1" key="1">
    <citation type="journal article" date="2015" name="Nature">
        <title>Complex archaea that bridge the gap between prokaryotes and eukaryotes.</title>
        <authorList>
            <person name="Spang A."/>
            <person name="Saw J.H."/>
            <person name="Jorgensen S.L."/>
            <person name="Zaremba-Niedzwiedzka K."/>
            <person name="Martijn J."/>
            <person name="Lind A.E."/>
            <person name="van Eijk R."/>
            <person name="Schleper C."/>
            <person name="Guy L."/>
            <person name="Ettema T.J."/>
        </authorList>
    </citation>
    <scope>NUCLEOTIDE SEQUENCE</scope>
</reference>
<proteinExistence type="predicted"/>
<dbReference type="Gene3D" id="1.10.3210.10">
    <property type="entry name" value="Hypothetical protein af1432"/>
    <property type="match status" value="1"/>
</dbReference>
<evidence type="ECO:0000313" key="1">
    <source>
        <dbReference type="EMBL" id="KKN37151.1"/>
    </source>
</evidence>
<protein>
    <recommendedName>
        <fullName evidence="2">HD/PDEase domain-containing protein</fullName>
    </recommendedName>
</protein>
<dbReference type="AlphaFoldDB" id="A0A0F9SJN6"/>
<dbReference type="EMBL" id="LAZR01001915">
    <property type="protein sequence ID" value="KKN37151.1"/>
    <property type="molecule type" value="Genomic_DNA"/>
</dbReference>
<accession>A0A0F9SJN6</accession>
<name>A0A0F9SJN6_9ZZZZ</name>
<organism evidence="1">
    <name type="scientific">marine sediment metagenome</name>
    <dbReference type="NCBI Taxonomy" id="412755"/>
    <lineage>
        <taxon>unclassified sequences</taxon>
        <taxon>metagenomes</taxon>
        <taxon>ecological metagenomes</taxon>
    </lineage>
</organism>
<comment type="caution">
    <text evidence="1">The sequence shown here is derived from an EMBL/GenBank/DDBJ whole genome shotgun (WGS) entry which is preliminary data.</text>
</comment>
<dbReference type="SUPFAM" id="SSF109604">
    <property type="entry name" value="HD-domain/PDEase-like"/>
    <property type="match status" value="1"/>
</dbReference>
<evidence type="ECO:0008006" key="2">
    <source>
        <dbReference type="Google" id="ProtNLM"/>
    </source>
</evidence>
<gene>
    <name evidence="1" type="ORF">LCGC14_0766300</name>
</gene>
<sequence>MTTVTAVDQLEKMIELARDNFSPERFEKVEKLFEHFAERIVVSPASYKAHFHNCYPGGYLDHIHNVIAGVVHIARAMKAMGVEMDFTKEEAIFAAMFHDLGKLGDLTEPYYISQTSNWHRENRGELYTINSKLIFMTVTDRSLYLLQHFGIEITSKEWQAIKISDGLYVEGNKPYFVSYQYPPHQFHTNLHYVVHFADHISTIGERDRHRQSRKS</sequence>